<evidence type="ECO:0000256" key="2">
    <source>
        <dbReference type="ARBA" id="ARBA00022598"/>
    </source>
</evidence>
<dbReference type="InterPro" id="IPR000873">
    <property type="entry name" value="AMP-dep_synth/lig_dom"/>
</dbReference>
<feature type="region of interest" description="Disordered" evidence="6">
    <location>
        <begin position="29"/>
        <end position="59"/>
    </location>
</feature>
<feature type="domain" description="AMP-dependent synthetase/ligase" evidence="7">
    <location>
        <begin position="96"/>
        <end position="497"/>
    </location>
</feature>
<comment type="similarity">
    <text evidence="1">Belongs to the ATP-dependent AMP-binding enzyme family.</text>
</comment>
<keyword evidence="2" id="KW-0436">Ligase</keyword>
<dbReference type="PANTHER" id="PTHR43272">
    <property type="entry name" value="LONG-CHAIN-FATTY-ACID--COA LIGASE"/>
    <property type="match status" value="1"/>
</dbReference>
<gene>
    <name evidence="8" type="ORF">V8P97_03860</name>
</gene>
<keyword evidence="3" id="KW-0276">Fatty acid metabolism</keyword>
<sequence length="680" mass="74742">MPLFNSVKSYVMEKLDQADGQVRIHDDARSDLTDQPPADQVAAGQSAHPGLPNTHYWSPDYPTTTSIDPVTGLINATTEGVGPVPDDMTVYDLYADRARRTPDEPVLHFCEDGEWTYRTGRQIMHDIRTTAKGFIHYGLKKGDAVAFMCRTSYEWDIVDAAVLSIGGVIATIYDTDSADQIRLIVKNSDARFLIVQTTEMREKAEGAKEECPTLETVACLDSGALQELQAYGESISDAELDARIDAVKKTDLCSVVYTSGSTAAPKGVEMTHEHYCQLARNLNAFIPNLTLDPDSSILLFLPQAHTFARAISYAVIYGAMHVYLSSGLRTLLPDLQESKPTVIIGVPRVFEKVYNAASQKAGHGPKGEIFAGAARAARSYMDDISRQGWPTRKDAALRAVYDPIVYKSLRQVLGGRTKWIVSGGAPLDPQLLSFFRGARVPVYEGYGLTETTAPCAFSPLGTPFHKGSVGIPFPGFTIRVAEDGEIQIKGTCVFHRYHKNEEATRSAFTQDGWYATGDLGRLSDDGFLYLTGRKKDLIITAGGKNVSPRPIEEVIERSEIVSQALVLGDKRPFISALVTLDEGALRPWLASKGLDENMPLVEATTNAVVRAEVQKYVDKANEGVSRAESVRKFIILPEEFSQENGLMTASMKVKRPAVIKRYAELLDTQMYVPKKSALPR</sequence>
<dbReference type="Pfam" id="PF23562">
    <property type="entry name" value="AMP-binding_C_3"/>
    <property type="match status" value="1"/>
</dbReference>
<dbReference type="PANTHER" id="PTHR43272:SF32">
    <property type="entry name" value="AMP-DEPENDENT SYNTHETASE_LIGASE DOMAIN-CONTAINING PROTEIN"/>
    <property type="match status" value="1"/>
</dbReference>
<evidence type="ECO:0000256" key="3">
    <source>
        <dbReference type="ARBA" id="ARBA00022832"/>
    </source>
</evidence>
<evidence type="ECO:0000256" key="6">
    <source>
        <dbReference type="SAM" id="MobiDB-lite"/>
    </source>
</evidence>
<keyword evidence="9" id="KW-1185">Reference proteome</keyword>
<evidence type="ECO:0000259" key="7">
    <source>
        <dbReference type="Pfam" id="PF00501"/>
    </source>
</evidence>
<comment type="caution">
    <text evidence="8">The sequence shown here is derived from an EMBL/GenBank/DDBJ whole genome shotgun (WGS) entry which is preliminary data.</text>
</comment>
<dbReference type="Pfam" id="PF00501">
    <property type="entry name" value="AMP-binding"/>
    <property type="match status" value="1"/>
</dbReference>
<dbReference type="CDD" id="cd05907">
    <property type="entry name" value="VL_LC_FACS_like"/>
    <property type="match status" value="1"/>
</dbReference>
<dbReference type="SUPFAM" id="SSF56801">
    <property type="entry name" value="Acetyl-CoA synthetase-like"/>
    <property type="match status" value="1"/>
</dbReference>
<evidence type="ECO:0000313" key="8">
    <source>
        <dbReference type="EMBL" id="MEK0306602.1"/>
    </source>
</evidence>
<name>A0ABU8ZQ87_9BIFI</name>
<organism evidence="8 9">
    <name type="scientific">Bifidobacterium favimelis</name>
    <dbReference type="NCBI Taxonomy" id="3122979"/>
    <lineage>
        <taxon>Bacteria</taxon>
        <taxon>Bacillati</taxon>
        <taxon>Actinomycetota</taxon>
        <taxon>Actinomycetes</taxon>
        <taxon>Bifidobacteriales</taxon>
        <taxon>Bifidobacteriaceae</taxon>
        <taxon>Bifidobacterium</taxon>
    </lineage>
</organism>
<dbReference type="EMBL" id="JBANBB010000001">
    <property type="protein sequence ID" value="MEK0306602.1"/>
    <property type="molecule type" value="Genomic_DNA"/>
</dbReference>
<dbReference type="Proteomes" id="UP001373159">
    <property type="component" value="Unassembled WGS sequence"/>
</dbReference>
<evidence type="ECO:0000256" key="4">
    <source>
        <dbReference type="ARBA" id="ARBA00023098"/>
    </source>
</evidence>
<evidence type="ECO:0000313" key="9">
    <source>
        <dbReference type="Proteomes" id="UP001373159"/>
    </source>
</evidence>
<proteinExistence type="inferred from homology"/>
<keyword evidence="4" id="KW-0443">Lipid metabolism</keyword>
<dbReference type="InterPro" id="IPR042099">
    <property type="entry name" value="ANL_N_sf"/>
</dbReference>
<protein>
    <recommendedName>
        <fullName evidence="5">Acyl-CoA synthetase</fullName>
    </recommendedName>
</protein>
<reference evidence="8 9" key="1">
    <citation type="submission" date="2024-02" db="EMBL/GenBank/DDBJ databases">
        <title>Bifidobacterium honeyensis sp. nov., isolated from the comb honey.</title>
        <authorList>
            <person name="Liu W."/>
            <person name="Li Y."/>
        </authorList>
    </citation>
    <scope>NUCLEOTIDE SEQUENCE [LARGE SCALE GENOMIC DNA]</scope>
    <source>
        <strain evidence="8 9">IMAU50988</strain>
    </source>
</reference>
<dbReference type="Gene3D" id="3.40.50.12780">
    <property type="entry name" value="N-terminal domain of ligase-like"/>
    <property type="match status" value="1"/>
</dbReference>
<accession>A0ABU8ZQ87</accession>
<evidence type="ECO:0000256" key="1">
    <source>
        <dbReference type="ARBA" id="ARBA00006432"/>
    </source>
</evidence>
<evidence type="ECO:0000256" key="5">
    <source>
        <dbReference type="ARBA" id="ARBA00032875"/>
    </source>
</evidence>